<evidence type="ECO:0000256" key="3">
    <source>
        <dbReference type="ARBA" id="ARBA00022771"/>
    </source>
</evidence>
<accession>A0A194QIN5</accession>
<comment type="function">
    <text evidence="7">E3 ubiquitin-protein ligase. Component of the ribosome quality control complex (RQC), a ribosome-associated complex that mediates ubiquitination and extraction of incompletely synthesized nascent chains for proteasomal degradation.</text>
</comment>
<comment type="pathway">
    <text evidence="7">Protein modification; protein ubiquitination.</text>
</comment>
<dbReference type="InterPro" id="IPR001841">
    <property type="entry name" value="Znf_RING"/>
</dbReference>
<dbReference type="GO" id="GO:0043023">
    <property type="term" value="F:ribosomal large subunit binding"/>
    <property type="evidence" value="ECO:0007669"/>
    <property type="project" value="TreeGrafter"/>
</dbReference>
<keyword evidence="4 7" id="KW-0862">Zinc</keyword>
<organism evidence="9 10">
    <name type="scientific">Papilio xuthus</name>
    <name type="common">Asian swallowtail butterfly</name>
    <dbReference type="NCBI Taxonomy" id="66420"/>
    <lineage>
        <taxon>Eukaryota</taxon>
        <taxon>Metazoa</taxon>
        <taxon>Ecdysozoa</taxon>
        <taxon>Arthropoda</taxon>
        <taxon>Hexapoda</taxon>
        <taxon>Insecta</taxon>
        <taxon>Pterygota</taxon>
        <taxon>Neoptera</taxon>
        <taxon>Endopterygota</taxon>
        <taxon>Lepidoptera</taxon>
        <taxon>Glossata</taxon>
        <taxon>Ditrysia</taxon>
        <taxon>Papilionoidea</taxon>
        <taxon>Papilionidae</taxon>
        <taxon>Papilioninae</taxon>
        <taxon>Papilio</taxon>
    </lineage>
</organism>
<keyword evidence="10" id="KW-1185">Reference proteome</keyword>
<evidence type="ECO:0000256" key="1">
    <source>
        <dbReference type="ARBA" id="ARBA00007997"/>
    </source>
</evidence>
<dbReference type="PANTHER" id="PTHR12389">
    <property type="entry name" value="ZINC FINGER PROTEIN 294"/>
    <property type="match status" value="1"/>
</dbReference>
<dbReference type="GO" id="GO:0008270">
    <property type="term" value="F:zinc ion binding"/>
    <property type="evidence" value="ECO:0007669"/>
    <property type="project" value="UniProtKB-KW"/>
</dbReference>
<evidence type="ECO:0000256" key="4">
    <source>
        <dbReference type="ARBA" id="ARBA00022833"/>
    </source>
</evidence>
<dbReference type="EMBL" id="KQ458714">
    <property type="protein sequence ID" value="KPJ05418.1"/>
    <property type="molecule type" value="Genomic_DNA"/>
</dbReference>
<protein>
    <recommendedName>
        <fullName evidence="2 7">E3 ubiquitin-protein ligase listerin</fullName>
        <ecNumber evidence="7">2.3.2.27</ecNumber>
    </recommendedName>
    <alternativeName>
        <fullName evidence="5 7">RING-type E3 ubiquitin transferase listerin</fullName>
    </alternativeName>
</protein>
<evidence type="ECO:0000259" key="8">
    <source>
        <dbReference type="PROSITE" id="PS50089"/>
    </source>
</evidence>
<keyword evidence="7" id="KW-0808">Transferase</keyword>
<evidence type="ECO:0000256" key="5">
    <source>
        <dbReference type="ARBA" id="ARBA00032366"/>
    </source>
</evidence>
<dbReference type="Gene3D" id="3.30.40.10">
    <property type="entry name" value="Zinc/RING finger domain, C3HC4 (zinc finger)"/>
    <property type="match status" value="1"/>
</dbReference>
<dbReference type="Pfam" id="PF23009">
    <property type="entry name" value="UBC_like"/>
    <property type="match status" value="1"/>
</dbReference>
<dbReference type="PANTHER" id="PTHR12389:SF0">
    <property type="entry name" value="E3 UBIQUITIN-PROTEIN LIGASE LISTERIN"/>
    <property type="match status" value="1"/>
</dbReference>
<reference evidence="9 10" key="1">
    <citation type="journal article" date="2015" name="Nat. Commun.">
        <title>Outbred genome sequencing and CRISPR/Cas9 gene editing in butterflies.</title>
        <authorList>
            <person name="Li X."/>
            <person name="Fan D."/>
            <person name="Zhang W."/>
            <person name="Liu G."/>
            <person name="Zhang L."/>
            <person name="Zhao L."/>
            <person name="Fang X."/>
            <person name="Chen L."/>
            <person name="Dong Y."/>
            <person name="Chen Y."/>
            <person name="Ding Y."/>
            <person name="Zhao R."/>
            <person name="Feng M."/>
            <person name="Zhu Y."/>
            <person name="Feng Y."/>
            <person name="Jiang X."/>
            <person name="Zhu D."/>
            <person name="Xiang H."/>
            <person name="Feng X."/>
            <person name="Li S."/>
            <person name="Wang J."/>
            <person name="Zhang G."/>
            <person name="Kronforst M.R."/>
            <person name="Wang W."/>
        </authorList>
    </citation>
    <scope>NUCLEOTIDE SEQUENCE [LARGE SCALE GENOMIC DNA]</scope>
    <source>
        <strain evidence="9">Ya'a_city_454_Px</strain>
        <tissue evidence="9">Whole body</tissue>
    </source>
</reference>
<comment type="similarity">
    <text evidence="1 7">Belongs to the LTN1 family.</text>
</comment>
<name>A0A194QIN5_PAPXU</name>
<sequence length="287" mass="30930">MVCDREGKFAERLMAASVRLLPGPLAALAHDAAPPGPAALAAVARHKRLFLDTPDPGLRVNTTCAGRAAELCCGRGVGGVSGVSALACRGVWCALGGAGAAEARGWWGALGAREARAVRRLVTLCVAPLLRDRHLAELRARAHTLPDAEVAVLSDGSARCRLQLDERTLELSVQFAEAHPLVPPRVCSAAAAALLRPAAADAHWLTVYLAYQNGSLYNTFKMWVRAMNGRIESTRQCCVCYYRLHPTTGRLPTALCPQCRNKFHSVCLRKWFKTHGAPTCPLCRSEF</sequence>
<dbReference type="PROSITE" id="PS50089">
    <property type="entry name" value="ZF_RING_2"/>
    <property type="match status" value="1"/>
</dbReference>
<dbReference type="InterPro" id="IPR054478">
    <property type="entry name" value="LTN1_UBC"/>
</dbReference>
<feature type="domain" description="RING-type" evidence="8">
    <location>
        <begin position="237"/>
        <end position="284"/>
    </location>
</feature>
<dbReference type="GO" id="GO:1990112">
    <property type="term" value="C:RQC complex"/>
    <property type="evidence" value="ECO:0007669"/>
    <property type="project" value="UniProtKB-UniRule"/>
</dbReference>
<keyword evidence="3 6" id="KW-0863">Zinc-finger</keyword>
<evidence type="ECO:0000256" key="7">
    <source>
        <dbReference type="RuleBase" id="RU367090"/>
    </source>
</evidence>
<keyword evidence="7" id="KW-0479">Metal-binding</keyword>
<comment type="catalytic activity">
    <reaction evidence="7">
        <text>S-ubiquitinyl-[E2 ubiquitin-conjugating enzyme]-L-cysteine + [acceptor protein]-L-lysine = [E2 ubiquitin-conjugating enzyme]-L-cysteine + N(6)-ubiquitinyl-[acceptor protein]-L-lysine.</text>
        <dbReference type="EC" id="2.3.2.27"/>
    </reaction>
</comment>
<evidence type="ECO:0000256" key="2">
    <source>
        <dbReference type="ARBA" id="ARBA00017157"/>
    </source>
</evidence>
<dbReference type="GO" id="GO:0061630">
    <property type="term" value="F:ubiquitin protein ligase activity"/>
    <property type="evidence" value="ECO:0007669"/>
    <property type="project" value="UniProtKB-UniRule"/>
</dbReference>
<comment type="subunit">
    <text evidence="7">Component of the ribosome quality control complex (RQC).</text>
</comment>
<dbReference type="InterPro" id="IPR039795">
    <property type="entry name" value="LTN1/Rkr1"/>
</dbReference>
<dbReference type="EC" id="2.3.2.27" evidence="7"/>
<dbReference type="Proteomes" id="UP000053268">
    <property type="component" value="Unassembled WGS sequence"/>
</dbReference>
<dbReference type="Pfam" id="PF13639">
    <property type="entry name" value="zf-RING_2"/>
    <property type="match status" value="1"/>
</dbReference>
<proteinExistence type="inferred from homology"/>
<dbReference type="GO" id="GO:0016567">
    <property type="term" value="P:protein ubiquitination"/>
    <property type="evidence" value="ECO:0007669"/>
    <property type="project" value="UniProtKB-UniPathway"/>
</dbReference>
<evidence type="ECO:0000313" key="9">
    <source>
        <dbReference type="EMBL" id="KPJ05418.1"/>
    </source>
</evidence>
<dbReference type="GO" id="GO:1990116">
    <property type="term" value="P:ribosome-associated ubiquitin-dependent protein catabolic process"/>
    <property type="evidence" value="ECO:0007669"/>
    <property type="project" value="UniProtKB-UniRule"/>
</dbReference>
<dbReference type="GO" id="GO:0072344">
    <property type="term" value="P:rescue of stalled ribosome"/>
    <property type="evidence" value="ECO:0007669"/>
    <property type="project" value="UniProtKB-UniRule"/>
</dbReference>
<dbReference type="InterPro" id="IPR013083">
    <property type="entry name" value="Znf_RING/FYVE/PHD"/>
</dbReference>
<dbReference type="STRING" id="66420.A0A194QIN5"/>
<gene>
    <name evidence="9" type="ORF">RR46_02054</name>
</gene>
<dbReference type="UniPathway" id="UPA00143"/>
<dbReference type="GO" id="GO:0005829">
    <property type="term" value="C:cytosol"/>
    <property type="evidence" value="ECO:0007669"/>
    <property type="project" value="UniProtKB-UniRule"/>
</dbReference>
<evidence type="ECO:0000313" key="10">
    <source>
        <dbReference type="Proteomes" id="UP000053268"/>
    </source>
</evidence>
<keyword evidence="7" id="KW-0833">Ubl conjugation pathway</keyword>
<dbReference type="SUPFAM" id="SSF57850">
    <property type="entry name" value="RING/U-box"/>
    <property type="match status" value="1"/>
</dbReference>
<evidence type="ECO:0000256" key="6">
    <source>
        <dbReference type="PROSITE-ProRule" id="PRU00175"/>
    </source>
</evidence>
<dbReference type="AlphaFoldDB" id="A0A194QIN5"/>